<name>A0A2T4BK67_9HYPO</name>
<protein>
    <submittedName>
        <fullName evidence="2">Uncharacterized protein</fullName>
    </submittedName>
</protein>
<dbReference type="OrthoDB" id="4900676at2759"/>
<evidence type="ECO:0000256" key="1">
    <source>
        <dbReference type="SAM" id="MobiDB-lite"/>
    </source>
</evidence>
<accession>A0A2T4BK67</accession>
<dbReference type="AlphaFoldDB" id="A0A2T4BK67"/>
<sequence>QALDAGDQCLRIQYQPSQQMPLGTLAPRHLGEELGLPRPSDVMIAQSHPVTAVTAEVHHRHDGSGVQYHATVCLLRAKAPSEAREDRDNLLMAEETMSHPRGNGGRVTRSQNDDMAGGRTGEIHDRGHHSRMTGLIEGGTITTSRAVAGVAAVMKGMEEHHRPERSTERLPRRRPGSEA</sequence>
<feature type="non-terminal residue" evidence="2">
    <location>
        <position position="1"/>
    </location>
</feature>
<organism evidence="2 3">
    <name type="scientific">Trichoderma citrinoviride</name>
    <dbReference type="NCBI Taxonomy" id="58853"/>
    <lineage>
        <taxon>Eukaryota</taxon>
        <taxon>Fungi</taxon>
        <taxon>Dikarya</taxon>
        <taxon>Ascomycota</taxon>
        <taxon>Pezizomycotina</taxon>
        <taxon>Sordariomycetes</taxon>
        <taxon>Hypocreomycetidae</taxon>
        <taxon>Hypocreales</taxon>
        <taxon>Hypocreaceae</taxon>
        <taxon>Trichoderma</taxon>
    </lineage>
</organism>
<reference evidence="3" key="1">
    <citation type="submission" date="2016-07" db="EMBL/GenBank/DDBJ databases">
        <title>Multiple horizontal gene transfer events from other fungi enriched the ability of initially mycotrophic Trichoderma (Ascomycota) to feed on dead plant biomass.</title>
        <authorList>
            <consortium name="DOE Joint Genome Institute"/>
            <person name="Atanasova L."/>
            <person name="Chenthamara K."/>
            <person name="Zhang J."/>
            <person name="Grujic M."/>
            <person name="Henrissat B."/>
            <person name="Kuo A."/>
            <person name="Aerts A."/>
            <person name="Salamov A."/>
            <person name="Lipzen A."/>
            <person name="Labutti K."/>
            <person name="Barry K."/>
            <person name="Miao Y."/>
            <person name="Rahimi M.J."/>
            <person name="Shen Q."/>
            <person name="Grigoriev I.V."/>
            <person name="Kubicek C.P."/>
            <person name="Druzhinina I.S."/>
        </authorList>
    </citation>
    <scope>NUCLEOTIDE SEQUENCE [LARGE SCALE GENOMIC DNA]</scope>
    <source>
        <strain evidence="3">TUCIM 6016</strain>
    </source>
</reference>
<keyword evidence="3" id="KW-1185">Reference proteome</keyword>
<evidence type="ECO:0000313" key="3">
    <source>
        <dbReference type="Proteomes" id="UP000241546"/>
    </source>
</evidence>
<dbReference type="GeneID" id="36597701"/>
<dbReference type="RefSeq" id="XP_024752979.1">
    <property type="nucleotide sequence ID" value="XM_024889582.1"/>
</dbReference>
<feature type="region of interest" description="Disordered" evidence="1">
    <location>
        <begin position="97"/>
        <end position="126"/>
    </location>
</feature>
<proteinExistence type="predicted"/>
<dbReference type="EMBL" id="KZ680208">
    <property type="protein sequence ID" value="PTB69659.1"/>
    <property type="molecule type" value="Genomic_DNA"/>
</dbReference>
<feature type="region of interest" description="Disordered" evidence="1">
    <location>
        <begin position="156"/>
        <end position="179"/>
    </location>
</feature>
<dbReference type="Proteomes" id="UP000241546">
    <property type="component" value="Unassembled WGS sequence"/>
</dbReference>
<evidence type="ECO:0000313" key="2">
    <source>
        <dbReference type="EMBL" id="PTB69659.1"/>
    </source>
</evidence>
<gene>
    <name evidence="2" type="ORF">BBK36DRAFT_1110386</name>
</gene>